<evidence type="ECO:0000256" key="1">
    <source>
        <dbReference type="SAM" id="Phobius"/>
    </source>
</evidence>
<keyword evidence="1" id="KW-0472">Membrane</keyword>
<feature type="transmembrane region" description="Helical" evidence="1">
    <location>
        <begin position="21"/>
        <end position="43"/>
    </location>
</feature>
<organism evidence="2 3">
    <name type="scientific">Geobacillus kaustophilus GBlys</name>
    <dbReference type="NCBI Taxonomy" id="1337888"/>
    <lineage>
        <taxon>Bacteria</taxon>
        <taxon>Bacillati</taxon>
        <taxon>Bacillota</taxon>
        <taxon>Bacilli</taxon>
        <taxon>Bacillales</taxon>
        <taxon>Anoxybacillaceae</taxon>
        <taxon>Geobacillus</taxon>
        <taxon>Geobacillus thermoleovorans group</taxon>
    </lineage>
</organism>
<protein>
    <recommendedName>
        <fullName evidence="4">Type 4 fimbrial biogenesis protein PilX N-terminal domain-containing protein</fullName>
    </recommendedName>
</protein>
<sequence length="576" mass="63609">MSAKGGAAMNRLRLNAAGYSLVTTMLMITLFFLLGLTILTVAVQQARFTAVRVENIESFHEAKTALNEAIAGLKAELSDDDFFVRHDIFTPSQWDAFLGINEDTPGPDTIAGKLKARYGVEVEDVSYRLYNIPTNKVFLRALDLSKPFTDGHRERKVKRLVFLTNTPSFLKYALGSKETVILNGGVYVEQGNVYAGQSAYISNAANYVKKSGELTIAPIDAGLPASMNDSIWHIHDKLLFSCTQTSSCWKTGGRAFQMEEGLFFQEWPDDGGPLIQQETDDFIDTDFERTVKDKLLQAAGLSPLSPETQQAYIERIENDHQPPLDVARELYQEGKLARVVTDDETPYEQSINQMPKDKPLWLDAEGKEITLYRDIDVQQNGQNQWLIVNGDLRIEGPTKSTAAVRGNLIVFGDLTLTGNLALNASIYVTGKTTIYNSHIDGADGKGLVLLSKGTLDIARINEFQDSNEIPNLKGYFYTDSSATIYAVGSYLYIEGGLFARGNGAAAPDTDINGLVINAFRGRIEPKDGEPGNFIPSSDMQQSRLIVKYNPRVLVEQGTGLPFVNQISLVADRLEVE</sequence>
<gene>
    <name evidence="2" type="ORF">GBL_0281</name>
</gene>
<dbReference type="AlphaFoldDB" id="U2XZJ7"/>
<evidence type="ECO:0008006" key="4">
    <source>
        <dbReference type="Google" id="ProtNLM"/>
    </source>
</evidence>
<dbReference type="Proteomes" id="UP000016424">
    <property type="component" value="Unassembled WGS sequence"/>
</dbReference>
<evidence type="ECO:0000313" key="2">
    <source>
        <dbReference type="EMBL" id="GAD12064.1"/>
    </source>
</evidence>
<evidence type="ECO:0000313" key="3">
    <source>
        <dbReference type="Proteomes" id="UP000016424"/>
    </source>
</evidence>
<keyword evidence="1" id="KW-1133">Transmembrane helix</keyword>
<dbReference type="EMBL" id="BASG01000001">
    <property type="protein sequence ID" value="GAD12064.1"/>
    <property type="molecule type" value="Genomic_DNA"/>
</dbReference>
<keyword evidence="1" id="KW-0812">Transmembrane</keyword>
<reference evidence="3" key="1">
    <citation type="journal article" date="2013" name="Genome">
        <title>Draft Genome Sequence of Geobacillus kaustophilus GBlys, a Lysogenic Strain with Bacteriophage phiOH2.</title>
        <authorList>
            <person name="Doi K."/>
            <person name="Mori K."/>
            <person name="Martono H."/>
            <person name="Nagayoshi Y."/>
            <person name="Fujino Y."/>
            <person name="Tashiro K."/>
            <person name="Kuhara S."/>
            <person name="Ohshima T."/>
        </authorList>
    </citation>
    <scope>NUCLEOTIDE SEQUENCE [LARGE SCALE GENOMIC DNA]</scope>
    <source>
        <strain evidence="3">GBlys</strain>
    </source>
</reference>
<proteinExistence type="predicted"/>
<accession>U2XZJ7</accession>
<name>U2XZJ7_GEOKU</name>
<comment type="caution">
    <text evidence="2">The sequence shown here is derived from an EMBL/GenBank/DDBJ whole genome shotgun (WGS) entry which is preliminary data.</text>
</comment>